<feature type="non-terminal residue" evidence="1">
    <location>
        <position position="54"/>
    </location>
</feature>
<evidence type="ECO:0000313" key="1">
    <source>
        <dbReference type="EMBL" id="GBP11880.1"/>
    </source>
</evidence>
<name>A0A4C1TE80_EUMVA</name>
<gene>
    <name evidence="1" type="ORF">EVAR_71863_1</name>
</gene>
<proteinExistence type="predicted"/>
<reference evidence="1 2" key="1">
    <citation type="journal article" date="2019" name="Commun. Biol.">
        <title>The bagworm genome reveals a unique fibroin gene that provides high tensile strength.</title>
        <authorList>
            <person name="Kono N."/>
            <person name="Nakamura H."/>
            <person name="Ohtoshi R."/>
            <person name="Tomita M."/>
            <person name="Numata K."/>
            <person name="Arakawa K."/>
        </authorList>
    </citation>
    <scope>NUCLEOTIDE SEQUENCE [LARGE SCALE GENOMIC DNA]</scope>
</reference>
<protein>
    <submittedName>
        <fullName evidence="1">Uncharacterized protein</fullName>
    </submittedName>
</protein>
<dbReference type="AlphaFoldDB" id="A0A4C1TE80"/>
<sequence>CFGSDGRFSTGACHHWTKRYSENYSYSVFCESVTSHRANRPISCQVGHSVASPL</sequence>
<accession>A0A4C1TE80</accession>
<feature type="non-terminal residue" evidence="1">
    <location>
        <position position="1"/>
    </location>
</feature>
<keyword evidence="2" id="KW-1185">Reference proteome</keyword>
<dbReference type="Proteomes" id="UP000299102">
    <property type="component" value="Unassembled WGS sequence"/>
</dbReference>
<comment type="caution">
    <text evidence="1">The sequence shown here is derived from an EMBL/GenBank/DDBJ whole genome shotgun (WGS) entry which is preliminary data.</text>
</comment>
<evidence type="ECO:0000313" key="2">
    <source>
        <dbReference type="Proteomes" id="UP000299102"/>
    </source>
</evidence>
<dbReference type="EMBL" id="BGZK01004969">
    <property type="protein sequence ID" value="GBP11880.1"/>
    <property type="molecule type" value="Genomic_DNA"/>
</dbReference>
<organism evidence="1 2">
    <name type="scientific">Eumeta variegata</name>
    <name type="common">Bagworm moth</name>
    <name type="synonym">Eumeta japonica</name>
    <dbReference type="NCBI Taxonomy" id="151549"/>
    <lineage>
        <taxon>Eukaryota</taxon>
        <taxon>Metazoa</taxon>
        <taxon>Ecdysozoa</taxon>
        <taxon>Arthropoda</taxon>
        <taxon>Hexapoda</taxon>
        <taxon>Insecta</taxon>
        <taxon>Pterygota</taxon>
        <taxon>Neoptera</taxon>
        <taxon>Endopterygota</taxon>
        <taxon>Lepidoptera</taxon>
        <taxon>Glossata</taxon>
        <taxon>Ditrysia</taxon>
        <taxon>Tineoidea</taxon>
        <taxon>Psychidae</taxon>
        <taxon>Oiketicinae</taxon>
        <taxon>Eumeta</taxon>
    </lineage>
</organism>